<comment type="cofactor">
    <cofactor evidence="1">
        <name>Mg(2+)</name>
        <dbReference type="ChEBI" id="CHEBI:18420"/>
    </cofactor>
</comment>
<dbReference type="GO" id="GO:0016052">
    <property type="term" value="P:carbohydrate catabolic process"/>
    <property type="evidence" value="ECO:0007669"/>
    <property type="project" value="TreeGrafter"/>
</dbReference>
<proteinExistence type="predicted"/>
<comment type="caution">
    <text evidence="5">The sequence shown here is derived from an EMBL/GenBank/DDBJ whole genome shotgun (WGS) entry which is preliminary data.</text>
</comment>
<dbReference type="Pfam" id="PF13378">
    <property type="entry name" value="MR_MLE_C"/>
    <property type="match status" value="1"/>
</dbReference>
<dbReference type="GO" id="GO:0016836">
    <property type="term" value="F:hydro-lyase activity"/>
    <property type="evidence" value="ECO:0007669"/>
    <property type="project" value="TreeGrafter"/>
</dbReference>
<keyword evidence="2" id="KW-0479">Metal-binding</keyword>
<dbReference type="PANTHER" id="PTHR13794:SF58">
    <property type="entry name" value="MITOCHONDRIAL ENOLASE SUPERFAMILY MEMBER 1"/>
    <property type="match status" value="1"/>
</dbReference>
<reference evidence="5 6" key="1">
    <citation type="submission" date="2019-07" db="EMBL/GenBank/DDBJ databases">
        <authorList>
            <person name="Kim J."/>
        </authorList>
    </citation>
    <scope>NUCLEOTIDE SEQUENCE [LARGE SCALE GENOMIC DNA]</scope>
    <source>
        <strain evidence="5 6">JC52</strain>
    </source>
</reference>
<dbReference type="InterPro" id="IPR013342">
    <property type="entry name" value="Mandelate_racemase_C"/>
</dbReference>
<accession>A0A559KAT6</accession>
<dbReference type="PROSITE" id="PS00908">
    <property type="entry name" value="MR_MLE_1"/>
    <property type="match status" value="1"/>
</dbReference>
<feature type="domain" description="Mandelate racemase/muconate lactonizing enzyme C-terminal" evidence="4">
    <location>
        <begin position="223"/>
        <end position="318"/>
    </location>
</feature>
<dbReference type="OrthoDB" id="9774531at2"/>
<dbReference type="GO" id="GO:0009063">
    <property type="term" value="P:amino acid catabolic process"/>
    <property type="evidence" value="ECO:0007669"/>
    <property type="project" value="InterPro"/>
</dbReference>
<name>A0A559KAT6_9BACL</name>
<dbReference type="InterPro" id="IPR029065">
    <property type="entry name" value="Enolase_C-like"/>
</dbReference>
<dbReference type="InterPro" id="IPR018110">
    <property type="entry name" value="Mandel_Rmase/mucon_lact_enz_CS"/>
</dbReference>
<dbReference type="InterPro" id="IPR029017">
    <property type="entry name" value="Enolase-like_N"/>
</dbReference>
<dbReference type="SMART" id="SM00922">
    <property type="entry name" value="MR_MLE"/>
    <property type="match status" value="1"/>
</dbReference>
<dbReference type="Gene3D" id="3.20.20.120">
    <property type="entry name" value="Enolase-like C-terminal domain"/>
    <property type="match status" value="1"/>
</dbReference>
<dbReference type="SUPFAM" id="SSF54826">
    <property type="entry name" value="Enolase N-terminal domain-like"/>
    <property type="match status" value="1"/>
</dbReference>
<evidence type="ECO:0000256" key="2">
    <source>
        <dbReference type="ARBA" id="ARBA00022723"/>
    </source>
</evidence>
<dbReference type="Proteomes" id="UP000317036">
    <property type="component" value="Unassembled WGS sequence"/>
</dbReference>
<dbReference type="InterPro" id="IPR046945">
    <property type="entry name" value="RHMD-like"/>
</dbReference>
<evidence type="ECO:0000313" key="5">
    <source>
        <dbReference type="EMBL" id="TVY09241.1"/>
    </source>
</evidence>
<dbReference type="Gene3D" id="3.30.390.10">
    <property type="entry name" value="Enolase-like, N-terminal domain"/>
    <property type="match status" value="1"/>
</dbReference>
<dbReference type="CDD" id="cd03316">
    <property type="entry name" value="MR_like"/>
    <property type="match status" value="1"/>
</dbReference>
<dbReference type="EMBL" id="VNJI01000016">
    <property type="protein sequence ID" value="TVY09241.1"/>
    <property type="molecule type" value="Genomic_DNA"/>
</dbReference>
<sequence length="444" mass="48530">MFGCSVVQLRGNINSIDKFRKATYSDNISCMMHDFNRKLCFYFFVKEGALLLKITGIEAKVVKVSRELQSFSGTAGTPGTFVQMAGGAASDYGWTKEYSSLYSKKVESLMVKITTDTGIVGWGEAQVPVGPEAPQALVRQVLSPILLDQDPLGIEVLWFQMYNSLRGRGHRGSFMMDAIGAVDTALWDIAGKHYGQPVYRLLGGAFREGIPLYHSGVSGTTASEKAASAQEAVSKGYKAIKVYIGKGLREDIAVMKAIREAVGDDITLMADALWMYNVHDALRLGAALEKLDVALLEAPTVMEDVQGHAQLTQALKLAVAQGETERTRYQFLPYLKERALDVIQPDIGRTGISEGKKIVTLAETFNIPAALHMAIGQCVYVAASAHVATATPNLLWLEMNPVMLEMANRFQRTPWTVADGMLKVPDLPGLGIEIDEEALQRCVE</sequence>
<evidence type="ECO:0000259" key="4">
    <source>
        <dbReference type="SMART" id="SM00922"/>
    </source>
</evidence>
<dbReference type="InterPro" id="IPR013341">
    <property type="entry name" value="Mandelate_racemase_N_dom"/>
</dbReference>
<gene>
    <name evidence="5" type="ORF">FPZ49_14985</name>
</gene>
<dbReference type="Pfam" id="PF02746">
    <property type="entry name" value="MR_MLE_N"/>
    <property type="match status" value="1"/>
</dbReference>
<keyword evidence="6" id="KW-1185">Reference proteome</keyword>
<dbReference type="GO" id="GO:0000287">
    <property type="term" value="F:magnesium ion binding"/>
    <property type="evidence" value="ECO:0007669"/>
    <property type="project" value="TreeGrafter"/>
</dbReference>
<dbReference type="SUPFAM" id="SSF51604">
    <property type="entry name" value="Enolase C-terminal domain-like"/>
    <property type="match status" value="1"/>
</dbReference>
<dbReference type="SFLD" id="SFLDG00179">
    <property type="entry name" value="mandelate_racemase"/>
    <property type="match status" value="1"/>
</dbReference>
<dbReference type="InterPro" id="IPR036849">
    <property type="entry name" value="Enolase-like_C_sf"/>
</dbReference>
<evidence type="ECO:0000256" key="3">
    <source>
        <dbReference type="ARBA" id="ARBA00022842"/>
    </source>
</evidence>
<evidence type="ECO:0000313" key="6">
    <source>
        <dbReference type="Proteomes" id="UP000317036"/>
    </source>
</evidence>
<evidence type="ECO:0000256" key="1">
    <source>
        <dbReference type="ARBA" id="ARBA00001946"/>
    </source>
</evidence>
<dbReference type="SFLD" id="SFLDS00001">
    <property type="entry name" value="Enolase"/>
    <property type="match status" value="1"/>
</dbReference>
<dbReference type="PANTHER" id="PTHR13794">
    <property type="entry name" value="ENOLASE SUPERFAMILY, MANDELATE RACEMASE"/>
    <property type="match status" value="1"/>
</dbReference>
<protein>
    <submittedName>
        <fullName evidence="5">Mandelate racemase/muconate lactonizing enzyme family protein</fullName>
    </submittedName>
</protein>
<dbReference type="AlphaFoldDB" id="A0A559KAT6"/>
<keyword evidence="3" id="KW-0460">Magnesium</keyword>
<organism evidence="5 6">
    <name type="scientific">Paenibacillus cremeus</name>
    <dbReference type="NCBI Taxonomy" id="2163881"/>
    <lineage>
        <taxon>Bacteria</taxon>
        <taxon>Bacillati</taxon>
        <taxon>Bacillota</taxon>
        <taxon>Bacilli</taxon>
        <taxon>Bacillales</taxon>
        <taxon>Paenibacillaceae</taxon>
        <taxon>Paenibacillus</taxon>
    </lineage>
</organism>